<protein>
    <submittedName>
        <fullName evidence="1">Uncharacterized protein</fullName>
    </submittedName>
</protein>
<proteinExistence type="predicted"/>
<name>A0A2P2IZK1_RHIMU</name>
<organism evidence="1">
    <name type="scientific">Rhizophora mucronata</name>
    <name type="common">Asiatic mangrove</name>
    <dbReference type="NCBI Taxonomy" id="61149"/>
    <lineage>
        <taxon>Eukaryota</taxon>
        <taxon>Viridiplantae</taxon>
        <taxon>Streptophyta</taxon>
        <taxon>Embryophyta</taxon>
        <taxon>Tracheophyta</taxon>
        <taxon>Spermatophyta</taxon>
        <taxon>Magnoliopsida</taxon>
        <taxon>eudicotyledons</taxon>
        <taxon>Gunneridae</taxon>
        <taxon>Pentapetalae</taxon>
        <taxon>rosids</taxon>
        <taxon>fabids</taxon>
        <taxon>Malpighiales</taxon>
        <taxon>Rhizophoraceae</taxon>
        <taxon>Rhizophora</taxon>
    </lineage>
</organism>
<sequence length="47" mass="5770">MLHKLEISDSYLLEQRYNKERREDWAKISHISVVKIFSKPNLPRMLR</sequence>
<dbReference type="AlphaFoldDB" id="A0A2P2IZK1"/>
<accession>A0A2P2IZK1</accession>
<evidence type="ECO:0000313" key="1">
    <source>
        <dbReference type="EMBL" id="MBW86674.1"/>
    </source>
</evidence>
<reference evidence="1" key="1">
    <citation type="submission" date="2018-02" db="EMBL/GenBank/DDBJ databases">
        <title>Rhizophora mucronata_Transcriptome.</title>
        <authorList>
            <person name="Meera S.P."/>
            <person name="Sreeshan A."/>
            <person name="Augustine A."/>
        </authorList>
    </citation>
    <scope>NUCLEOTIDE SEQUENCE</scope>
    <source>
        <tissue evidence="1">Leaf</tissue>
    </source>
</reference>
<dbReference type="EMBL" id="GGEC01006191">
    <property type="protein sequence ID" value="MBW86674.1"/>
    <property type="molecule type" value="Transcribed_RNA"/>
</dbReference>